<gene>
    <name evidence="1" type="ORF">M125_4624</name>
</gene>
<organism evidence="1 2">
    <name type="scientific">Bacteroides fragilis str. 3998T(B)3</name>
    <dbReference type="NCBI Taxonomy" id="1339316"/>
    <lineage>
        <taxon>Bacteria</taxon>
        <taxon>Pseudomonadati</taxon>
        <taxon>Bacteroidota</taxon>
        <taxon>Bacteroidia</taxon>
        <taxon>Bacteroidales</taxon>
        <taxon>Bacteroidaceae</taxon>
        <taxon>Bacteroides</taxon>
    </lineage>
</organism>
<accession>A0A015V0A1</accession>
<reference evidence="1 2" key="1">
    <citation type="submission" date="2014-02" db="EMBL/GenBank/DDBJ databases">
        <authorList>
            <person name="Sears C."/>
            <person name="Carroll K."/>
            <person name="Sack B.R."/>
            <person name="Qadri F."/>
            <person name="Myers L.L."/>
            <person name="Chung G.-T."/>
            <person name="Escheverria P."/>
            <person name="Fraser C.M."/>
            <person name="Sadzewicz L."/>
            <person name="Shefchek K.A."/>
            <person name="Tallon L."/>
            <person name="Das S.P."/>
            <person name="Daugherty S."/>
            <person name="Mongodin E.F."/>
        </authorList>
    </citation>
    <scope>NUCLEOTIDE SEQUENCE [LARGE SCALE GENOMIC DNA]</scope>
    <source>
        <strain evidence="2">3998T(B)3</strain>
    </source>
</reference>
<comment type="caution">
    <text evidence="1">The sequence shown here is derived from an EMBL/GenBank/DDBJ whole genome shotgun (WGS) entry which is preliminary data.</text>
</comment>
<dbReference type="EMBL" id="JGDB01000274">
    <property type="protein sequence ID" value="EXY88696.1"/>
    <property type="molecule type" value="Genomic_DNA"/>
</dbReference>
<sequence length="39" mass="4431">MLRSTSKGDPFNPLNRYFQRISANIPFVFLLSITPDGCN</sequence>
<evidence type="ECO:0000313" key="2">
    <source>
        <dbReference type="Proteomes" id="UP000020773"/>
    </source>
</evidence>
<name>A0A015V0A1_BACFG</name>
<protein>
    <submittedName>
        <fullName evidence="1">Uncharacterized protein</fullName>
    </submittedName>
</protein>
<evidence type="ECO:0000313" key="1">
    <source>
        <dbReference type="EMBL" id="EXY88696.1"/>
    </source>
</evidence>
<dbReference type="PATRIC" id="fig|1339316.3.peg.4397"/>
<dbReference type="AlphaFoldDB" id="A0A015V0A1"/>
<proteinExistence type="predicted"/>
<dbReference type="Proteomes" id="UP000020773">
    <property type="component" value="Unassembled WGS sequence"/>
</dbReference>